<evidence type="ECO:0000259" key="12">
    <source>
        <dbReference type="PROSITE" id="PS50198"/>
    </source>
</evidence>
<evidence type="ECO:0000256" key="2">
    <source>
        <dbReference type="ARBA" id="ARBA00022475"/>
    </source>
</evidence>
<name>A0ABU7H028_9SPHI</name>
<dbReference type="Gene3D" id="3.10.50.40">
    <property type="match status" value="2"/>
</dbReference>
<dbReference type="RefSeq" id="WP_330145594.1">
    <property type="nucleotide sequence ID" value="NZ_JAZDQU010000001.1"/>
</dbReference>
<keyword evidence="4" id="KW-0812">Transmembrane</keyword>
<gene>
    <name evidence="13" type="ORF">VRU49_04515</name>
</gene>
<dbReference type="PANTHER" id="PTHR47529">
    <property type="entry name" value="PEPTIDYL-PROLYL CIS-TRANS ISOMERASE D"/>
    <property type="match status" value="1"/>
</dbReference>
<keyword evidence="11" id="KW-0413">Isomerase</keyword>
<evidence type="ECO:0000256" key="10">
    <source>
        <dbReference type="ARBA" id="ARBA00042775"/>
    </source>
</evidence>
<evidence type="ECO:0000256" key="4">
    <source>
        <dbReference type="ARBA" id="ARBA00022692"/>
    </source>
</evidence>
<dbReference type="EMBL" id="JAZDQU010000001">
    <property type="protein sequence ID" value="MEE1884681.1"/>
    <property type="molecule type" value="Genomic_DNA"/>
</dbReference>
<dbReference type="InterPro" id="IPR023058">
    <property type="entry name" value="PPIase_PpiC_CS"/>
</dbReference>
<evidence type="ECO:0000256" key="9">
    <source>
        <dbReference type="ARBA" id="ARBA00040743"/>
    </source>
</evidence>
<feature type="domain" description="PpiC" evidence="12">
    <location>
        <begin position="340"/>
        <end position="437"/>
    </location>
</feature>
<dbReference type="InterPro" id="IPR052029">
    <property type="entry name" value="PpiD_chaperone"/>
</dbReference>
<dbReference type="PROSITE" id="PS50198">
    <property type="entry name" value="PPIC_PPIASE_2"/>
    <property type="match status" value="1"/>
</dbReference>
<dbReference type="InterPro" id="IPR046357">
    <property type="entry name" value="PPIase_dom_sf"/>
</dbReference>
<dbReference type="PANTHER" id="PTHR47529:SF1">
    <property type="entry name" value="PERIPLASMIC CHAPERONE PPID"/>
    <property type="match status" value="1"/>
</dbReference>
<evidence type="ECO:0000256" key="8">
    <source>
        <dbReference type="ARBA" id="ARBA00038408"/>
    </source>
</evidence>
<dbReference type="InterPro" id="IPR000297">
    <property type="entry name" value="PPIase_PpiC"/>
</dbReference>
<dbReference type="Proteomes" id="UP001337681">
    <property type="component" value="Unassembled WGS sequence"/>
</dbReference>
<dbReference type="InterPro" id="IPR027304">
    <property type="entry name" value="Trigger_fact/SurA_dom_sf"/>
</dbReference>
<dbReference type="PROSITE" id="PS01096">
    <property type="entry name" value="PPIC_PPIASE_1"/>
    <property type="match status" value="1"/>
</dbReference>
<comment type="subcellular location">
    <subcellularLocation>
        <location evidence="1">Cell inner membrane</location>
        <topology evidence="1">Single-pass type II membrane protein</topology>
        <orientation evidence="1">Periplasmic side</orientation>
    </subcellularLocation>
</comment>
<keyword evidence="6" id="KW-0472">Membrane</keyword>
<keyword evidence="2" id="KW-1003">Cell membrane</keyword>
<keyword evidence="14" id="KW-1185">Reference proteome</keyword>
<protein>
    <recommendedName>
        <fullName evidence="9">Periplasmic chaperone PpiD</fullName>
    </recommendedName>
    <alternativeName>
        <fullName evidence="10">Periplasmic folding chaperone</fullName>
    </alternativeName>
</protein>
<evidence type="ECO:0000256" key="11">
    <source>
        <dbReference type="PROSITE-ProRule" id="PRU00278"/>
    </source>
</evidence>
<dbReference type="Pfam" id="PF13623">
    <property type="entry name" value="SurA_N_2"/>
    <property type="match status" value="1"/>
</dbReference>
<dbReference type="SUPFAM" id="SSF54534">
    <property type="entry name" value="FKBP-like"/>
    <property type="match status" value="1"/>
</dbReference>
<proteinExistence type="inferred from homology"/>
<evidence type="ECO:0000313" key="13">
    <source>
        <dbReference type="EMBL" id="MEE1884681.1"/>
    </source>
</evidence>
<evidence type="ECO:0000313" key="14">
    <source>
        <dbReference type="Proteomes" id="UP001337681"/>
    </source>
</evidence>
<evidence type="ECO:0000256" key="6">
    <source>
        <dbReference type="ARBA" id="ARBA00023136"/>
    </source>
</evidence>
<evidence type="ECO:0000256" key="5">
    <source>
        <dbReference type="ARBA" id="ARBA00022989"/>
    </source>
</evidence>
<sequence length="695" mass="75739">MTFLRNRAGYILIGAIGLAIVAFLVGDAVSAGSPFWNASQRVVGSIDGEDISIDEFSPKVQQNLEQFKQQYGGLGGSQMEAMAVENAWNNEIAEIILTKEFKKLGIQVSDEELFDLIQGKNVSPLVAQAFTNPQTGTLDRAAIINSLKQADSNPELAAQWEMMQNEIERQTLQQKYTKLISNSVFVTSLEANEEHQNRNKLVNFDIVNIAYSTIPDNSVKLTDADYTAYYNANKARFYNPSENRSFEFVLFNSAPSKEDSIAVKQSMDKLAAEFRTSSNDSLFVAVNSDVKVPYTYLGKGSLDAQIDSVVFATPVGSFYGPVFTGNSYKMAKVVGVQYQPDSVQASHILLDPAKLGGIAPAQKLADSLTKLVKNGGNFAELAKIHSVDGSSAKGGDLGVFGRGQMVGPFEEAAFSGKTGDIKIANTQFGIHIIKIGKQFGSNKRVKVAYLEKGLGASSKTQSAAYKLANNFFNEVNANNFQELAKKYNYKVVKAEYITSMQGFVNGLANPRQLIRDGYAAKEGEMLGQVYQMDNGYVVAKLTEVSPKGILPLEKVKKNIEPMVRNSVKAKMIIEKFNSAMAGNASLEQAAQKLGLVVNPIENVVFANPIIPGVAQENKVVGAIFGSQVNKVSQPIEGENGVYVFRVKGFNAASPLANTFKQKQEMLVGVSQRTLGGAYQALQDKAEIKDNRVKFY</sequence>
<keyword evidence="7" id="KW-0143">Chaperone</keyword>
<comment type="caution">
    <text evidence="13">The sequence shown here is derived from an EMBL/GenBank/DDBJ whole genome shotgun (WGS) entry which is preliminary data.</text>
</comment>
<organism evidence="13 14">
    <name type="scientific">Pedobacter flavus</name>
    <dbReference type="NCBI Taxonomy" id="3113906"/>
    <lineage>
        <taxon>Bacteria</taxon>
        <taxon>Pseudomonadati</taxon>
        <taxon>Bacteroidota</taxon>
        <taxon>Sphingobacteriia</taxon>
        <taxon>Sphingobacteriales</taxon>
        <taxon>Sphingobacteriaceae</taxon>
        <taxon>Pedobacter</taxon>
    </lineage>
</organism>
<evidence type="ECO:0000256" key="7">
    <source>
        <dbReference type="ARBA" id="ARBA00023186"/>
    </source>
</evidence>
<keyword evidence="5" id="KW-1133">Transmembrane helix</keyword>
<comment type="similarity">
    <text evidence="8">Belongs to the PpiD chaperone family.</text>
</comment>
<evidence type="ECO:0000256" key="3">
    <source>
        <dbReference type="ARBA" id="ARBA00022519"/>
    </source>
</evidence>
<reference evidence="13 14" key="1">
    <citation type="submission" date="2024-01" db="EMBL/GenBank/DDBJ databases">
        <title>Pedobacter sp. nov., isolated from oil-contaminated soil.</title>
        <authorList>
            <person name="Le N.T.T."/>
        </authorList>
    </citation>
    <scope>NUCLEOTIDE SEQUENCE [LARGE SCALE GENOMIC DNA]</scope>
    <source>
        <strain evidence="13 14">VNH31</strain>
    </source>
</reference>
<evidence type="ECO:0000256" key="1">
    <source>
        <dbReference type="ARBA" id="ARBA00004382"/>
    </source>
</evidence>
<dbReference type="SUPFAM" id="SSF109998">
    <property type="entry name" value="Triger factor/SurA peptide-binding domain-like"/>
    <property type="match status" value="1"/>
</dbReference>
<accession>A0ABU7H028</accession>
<dbReference type="Pfam" id="PF13616">
    <property type="entry name" value="Rotamase_3"/>
    <property type="match status" value="1"/>
</dbReference>
<keyword evidence="11" id="KW-0697">Rotamase</keyword>
<keyword evidence="3" id="KW-0997">Cell inner membrane</keyword>